<protein>
    <submittedName>
        <fullName evidence="2">Uncharacterized protein</fullName>
    </submittedName>
</protein>
<proteinExistence type="predicted"/>
<gene>
    <name evidence="2" type="ORF">pipiens_004907</name>
</gene>
<sequence length="162" mass="17615">MSSWPQVKKPRLAPRSSGAVKRPGASTYSKEETSRAVHPGGNRSCSRGTIHHPEKRICTGRANLLLPSDGRSRNCKGVCSATEVCHKMNVLTWPEAREGQPQKSNLGQENSLRIRLGWSKSGNGPRRTGGYAALVPEHQLPPCIPPNDMNNLGKEEDVVVGD</sequence>
<dbReference type="AlphaFoldDB" id="A0ABD1CE58"/>
<name>A0ABD1CE58_CULPP</name>
<reference evidence="2 3" key="1">
    <citation type="submission" date="2024-05" db="EMBL/GenBank/DDBJ databases">
        <title>Culex pipiens pipiens assembly and annotation.</title>
        <authorList>
            <person name="Alout H."/>
            <person name="Durand T."/>
        </authorList>
    </citation>
    <scope>NUCLEOTIDE SEQUENCE [LARGE SCALE GENOMIC DNA]</scope>
    <source>
        <strain evidence="2">HA-2024</strain>
        <tissue evidence="2">Whole body</tissue>
    </source>
</reference>
<organism evidence="2 3">
    <name type="scientific">Culex pipiens pipiens</name>
    <name type="common">Northern house mosquito</name>
    <dbReference type="NCBI Taxonomy" id="38569"/>
    <lineage>
        <taxon>Eukaryota</taxon>
        <taxon>Metazoa</taxon>
        <taxon>Ecdysozoa</taxon>
        <taxon>Arthropoda</taxon>
        <taxon>Hexapoda</taxon>
        <taxon>Insecta</taxon>
        <taxon>Pterygota</taxon>
        <taxon>Neoptera</taxon>
        <taxon>Endopterygota</taxon>
        <taxon>Diptera</taxon>
        <taxon>Nematocera</taxon>
        <taxon>Culicoidea</taxon>
        <taxon>Culicidae</taxon>
        <taxon>Culicinae</taxon>
        <taxon>Culicini</taxon>
        <taxon>Culex</taxon>
        <taxon>Culex</taxon>
    </lineage>
</organism>
<comment type="caution">
    <text evidence="2">The sequence shown here is derived from an EMBL/GenBank/DDBJ whole genome shotgun (WGS) entry which is preliminary data.</text>
</comment>
<keyword evidence="3" id="KW-1185">Reference proteome</keyword>
<feature type="region of interest" description="Disordered" evidence="1">
    <location>
        <begin position="1"/>
        <end position="50"/>
    </location>
</feature>
<feature type="region of interest" description="Disordered" evidence="1">
    <location>
        <begin position="142"/>
        <end position="162"/>
    </location>
</feature>
<evidence type="ECO:0000313" key="3">
    <source>
        <dbReference type="Proteomes" id="UP001562425"/>
    </source>
</evidence>
<dbReference type="EMBL" id="JBEHCU010013347">
    <property type="protein sequence ID" value="KAL1374462.1"/>
    <property type="molecule type" value="Genomic_DNA"/>
</dbReference>
<dbReference type="Proteomes" id="UP001562425">
    <property type="component" value="Unassembled WGS sequence"/>
</dbReference>
<evidence type="ECO:0000313" key="2">
    <source>
        <dbReference type="EMBL" id="KAL1374462.1"/>
    </source>
</evidence>
<accession>A0ABD1CE58</accession>
<feature type="compositionally biased region" description="Basic and acidic residues" evidence="1">
    <location>
        <begin position="153"/>
        <end position="162"/>
    </location>
</feature>
<evidence type="ECO:0000256" key="1">
    <source>
        <dbReference type="SAM" id="MobiDB-lite"/>
    </source>
</evidence>